<protein>
    <submittedName>
        <fullName evidence="2">Filamin A-interacting protein 1-like</fullName>
    </submittedName>
</protein>
<comment type="caution">
    <text evidence="2">The sequence shown here is derived from an EMBL/GenBank/DDBJ whole genome shotgun (WGS) entry which is preliminary data.</text>
</comment>
<dbReference type="EMBL" id="VCHE01000008">
    <property type="protein sequence ID" value="KAB2579159.1"/>
    <property type="molecule type" value="Genomic_DNA"/>
</dbReference>
<feature type="coiled-coil region" evidence="1">
    <location>
        <begin position="342"/>
        <end position="390"/>
    </location>
</feature>
<name>A0A5N5DML3_9PEZI</name>
<evidence type="ECO:0000313" key="2">
    <source>
        <dbReference type="EMBL" id="KAB2579159.1"/>
    </source>
</evidence>
<dbReference type="Proteomes" id="UP000325902">
    <property type="component" value="Unassembled WGS sequence"/>
</dbReference>
<reference evidence="2 3" key="1">
    <citation type="journal article" date="2019" name="Sci. Rep.">
        <title>A multi-omics analysis of the grapevine pathogen Lasiodiplodia theobromae reveals that temperature affects the expression of virulence- and pathogenicity-related genes.</title>
        <authorList>
            <person name="Felix C."/>
            <person name="Meneses R."/>
            <person name="Goncalves M.F.M."/>
            <person name="Tilleman L."/>
            <person name="Duarte A.S."/>
            <person name="Jorrin-Novo J.V."/>
            <person name="Van de Peer Y."/>
            <person name="Deforce D."/>
            <person name="Van Nieuwerburgh F."/>
            <person name="Esteves A.C."/>
            <person name="Alves A."/>
        </authorList>
    </citation>
    <scope>NUCLEOTIDE SEQUENCE [LARGE SCALE GENOMIC DNA]</scope>
    <source>
        <strain evidence="2 3">LA-SOL3</strain>
    </source>
</reference>
<sequence>MAPQDQPSRPGMPSAFTSFQVQQNAQFHLSHFKFEGFEASLRALYASTSEKLESIGIASHGCLVGPPLMKRQREDSAKLLAVMNNFKDTSKKLYGEQIATLKQRGDALNRAGEQIFEELTGIEKRMTNLKEAETKVAEVRERQALFDARKGELEKTQAEVRDLQARLQEESESVQRLQGEMKAERRLASQLEAKLEAEKEKTSQLYFRLGKEQHRSEDFEAQISQLQVRVRDEGNRAQSFQEQVHSERRQARGLRTAILEIQSDLNGEKEAVEQLRLDLQRSDYEVIELRSNAKILEQRISVAKRISGHFEKSAAAKRRDISELKLRLDQSEVALATSASEVGEKNARIHQLEESVSDAEATILTERSKCTSLKDEVSVLKSRLNQLDDALATSSTKMAEKDDYMIQLPGQDASLASEVQKKLIKKTENKCAAKNRKRLKSFFNKDRDGEYCMESFCIHQKRSDWGDSPEFSCKRCEKQRVACIKLAGNNTRVMLPLRAELREGREPSEEQYWVL</sequence>
<keyword evidence="1" id="KW-0175">Coiled coil</keyword>
<dbReference type="Gene3D" id="1.20.5.340">
    <property type="match status" value="1"/>
</dbReference>
<gene>
    <name evidence="2" type="primary">Filip1l</name>
    <name evidence="2" type="ORF">DBV05_g2263</name>
</gene>
<feature type="coiled-coil region" evidence="1">
    <location>
        <begin position="122"/>
        <end position="201"/>
    </location>
</feature>
<dbReference type="AlphaFoldDB" id="A0A5N5DML3"/>
<organism evidence="2 3">
    <name type="scientific">Lasiodiplodia theobromae</name>
    <dbReference type="NCBI Taxonomy" id="45133"/>
    <lineage>
        <taxon>Eukaryota</taxon>
        <taxon>Fungi</taxon>
        <taxon>Dikarya</taxon>
        <taxon>Ascomycota</taxon>
        <taxon>Pezizomycotina</taxon>
        <taxon>Dothideomycetes</taxon>
        <taxon>Dothideomycetes incertae sedis</taxon>
        <taxon>Botryosphaeriales</taxon>
        <taxon>Botryosphaeriaceae</taxon>
        <taxon>Lasiodiplodia</taxon>
    </lineage>
</organism>
<keyword evidence="3" id="KW-1185">Reference proteome</keyword>
<proteinExistence type="predicted"/>
<evidence type="ECO:0000313" key="3">
    <source>
        <dbReference type="Proteomes" id="UP000325902"/>
    </source>
</evidence>
<evidence type="ECO:0000256" key="1">
    <source>
        <dbReference type="SAM" id="Coils"/>
    </source>
</evidence>
<accession>A0A5N5DML3</accession>